<dbReference type="InterPro" id="IPR036055">
    <property type="entry name" value="LDL_receptor-like_sf"/>
</dbReference>
<evidence type="ECO:0000256" key="1">
    <source>
        <dbReference type="ARBA" id="ARBA00023157"/>
    </source>
</evidence>
<proteinExistence type="predicted"/>
<dbReference type="Proteomes" id="UP000828390">
    <property type="component" value="Unassembled WGS sequence"/>
</dbReference>
<accession>A0A9D4I2Y2</accession>
<name>A0A9D4I2Y2_DREPO</name>
<dbReference type="CDD" id="cd00112">
    <property type="entry name" value="LDLa"/>
    <property type="match status" value="1"/>
</dbReference>
<organism evidence="2 3">
    <name type="scientific">Dreissena polymorpha</name>
    <name type="common">Zebra mussel</name>
    <name type="synonym">Mytilus polymorpha</name>
    <dbReference type="NCBI Taxonomy" id="45954"/>
    <lineage>
        <taxon>Eukaryota</taxon>
        <taxon>Metazoa</taxon>
        <taxon>Spiralia</taxon>
        <taxon>Lophotrochozoa</taxon>
        <taxon>Mollusca</taxon>
        <taxon>Bivalvia</taxon>
        <taxon>Autobranchia</taxon>
        <taxon>Heteroconchia</taxon>
        <taxon>Euheterodonta</taxon>
        <taxon>Imparidentia</taxon>
        <taxon>Neoheterodontei</taxon>
        <taxon>Myida</taxon>
        <taxon>Dreissenoidea</taxon>
        <taxon>Dreissenidae</taxon>
        <taxon>Dreissena</taxon>
    </lineage>
</organism>
<evidence type="ECO:0000313" key="2">
    <source>
        <dbReference type="EMBL" id="KAH3740531.1"/>
    </source>
</evidence>
<dbReference type="InterPro" id="IPR002172">
    <property type="entry name" value="LDrepeatLR_classA_rpt"/>
</dbReference>
<keyword evidence="1" id="KW-1015">Disulfide bond</keyword>
<dbReference type="Gene3D" id="4.10.400.10">
    <property type="entry name" value="Low-density Lipoprotein Receptor"/>
    <property type="match status" value="1"/>
</dbReference>
<reference evidence="2" key="1">
    <citation type="journal article" date="2019" name="bioRxiv">
        <title>The Genome of the Zebra Mussel, Dreissena polymorpha: A Resource for Invasive Species Research.</title>
        <authorList>
            <person name="McCartney M.A."/>
            <person name="Auch B."/>
            <person name="Kono T."/>
            <person name="Mallez S."/>
            <person name="Zhang Y."/>
            <person name="Obille A."/>
            <person name="Becker A."/>
            <person name="Abrahante J.E."/>
            <person name="Garbe J."/>
            <person name="Badalamenti J.P."/>
            <person name="Herman A."/>
            <person name="Mangelson H."/>
            <person name="Liachko I."/>
            <person name="Sullivan S."/>
            <person name="Sone E.D."/>
            <person name="Koren S."/>
            <person name="Silverstein K.A.T."/>
            <person name="Beckman K.B."/>
            <person name="Gohl D.M."/>
        </authorList>
    </citation>
    <scope>NUCLEOTIDE SEQUENCE</scope>
    <source>
        <strain evidence="2">Duluth1</strain>
        <tissue evidence="2">Whole animal</tissue>
    </source>
</reference>
<keyword evidence="3" id="KW-1185">Reference proteome</keyword>
<dbReference type="EMBL" id="JAIWYP010000011">
    <property type="protein sequence ID" value="KAH3740531.1"/>
    <property type="molecule type" value="Genomic_DNA"/>
</dbReference>
<gene>
    <name evidence="2" type="ORF">DPMN_047237</name>
</gene>
<evidence type="ECO:0000313" key="3">
    <source>
        <dbReference type="Proteomes" id="UP000828390"/>
    </source>
</evidence>
<protein>
    <submittedName>
        <fullName evidence="2">Uncharacterized protein</fullName>
    </submittedName>
</protein>
<dbReference type="SUPFAM" id="SSF57424">
    <property type="entry name" value="LDL receptor-like module"/>
    <property type="match status" value="1"/>
</dbReference>
<sequence>MSSKQTPVNDVIYARYSGFLYTNGTCLSITQRCDVTIQCPDGEDEMDCLTVDRGPSVSVLCIRLDANSNQAILKQVFVYQRYSLYMT</sequence>
<comment type="caution">
    <text evidence="2">The sequence shown here is derived from an EMBL/GenBank/DDBJ whole genome shotgun (WGS) entry which is preliminary data.</text>
</comment>
<dbReference type="AlphaFoldDB" id="A0A9D4I2Y2"/>
<reference evidence="2" key="2">
    <citation type="submission" date="2020-11" db="EMBL/GenBank/DDBJ databases">
        <authorList>
            <person name="McCartney M.A."/>
            <person name="Auch B."/>
            <person name="Kono T."/>
            <person name="Mallez S."/>
            <person name="Becker A."/>
            <person name="Gohl D.M."/>
            <person name="Silverstein K.A.T."/>
            <person name="Koren S."/>
            <person name="Bechman K.B."/>
            <person name="Herman A."/>
            <person name="Abrahante J.E."/>
            <person name="Garbe J."/>
        </authorList>
    </citation>
    <scope>NUCLEOTIDE SEQUENCE</scope>
    <source>
        <strain evidence="2">Duluth1</strain>
        <tissue evidence="2">Whole animal</tissue>
    </source>
</reference>